<feature type="compositionally biased region" description="Low complexity" evidence="2">
    <location>
        <begin position="136"/>
        <end position="157"/>
    </location>
</feature>
<proteinExistence type="predicted"/>
<protein>
    <submittedName>
        <fullName evidence="3">Uncharacterized protein</fullName>
    </submittedName>
</protein>
<reference evidence="3 4" key="1">
    <citation type="journal article" date="2024" name="J Genomics">
        <title>Draft genome sequencing and assembly of Favolaschia claudopus CIRM-BRFM 2984 isolated from oak limbs.</title>
        <authorList>
            <person name="Navarro D."/>
            <person name="Drula E."/>
            <person name="Chaduli D."/>
            <person name="Cazenave R."/>
            <person name="Ahrendt S."/>
            <person name="Wang J."/>
            <person name="Lipzen A."/>
            <person name="Daum C."/>
            <person name="Barry K."/>
            <person name="Grigoriev I.V."/>
            <person name="Favel A."/>
            <person name="Rosso M.N."/>
            <person name="Martin F."/>
        </authorList>
    </citation>
    <scope>NUCLEOTIDE SEQUENCE [LARGE SCALE GENOMIC DNA]</scope>
    <source>
        <strain evidence="3 4">CIRM-BRFM 2984</strain>
    </source>
</reference>
<evidence type="ECO:0000256" key="2">
    <source>
        <dbReference type="SAM" id="MobiDB-lite"/>
    </source>
</evidence>
<gene>
    <name evidence="3" type="ORF">R3P38DRAFT_3203172</name>
</gene>
<name>A0AAW0ASX1_9AGAR</name>
<keyword evidence="4" id="KW-1185">Reference proteome</keyword>
<evidence type="ECO:0000313" key="3">
    <source>
        <dbReference type="EMBL" id="KAK7016273.1"/>
    </source>
</evidence>
<accession>A0AAW0ASX1</accession>
<sequence>MPRYEEEENNEHICRQCPVPTKPSQCPHTSDGRAYLKQQRSLQQQAAAQYWSAMYSSSPQQIGDSSPLSWTSPTPVYTVSLSNRSSFPSSGRIDPLLLAGREDGSAPIAQSSIPLPNVMPDGNLSNPTSENRQLLSSPAGDDAQSASDDDTLSVAANRRSRVRVTKTNPIHGYIVGAMRGGKRYNIIRTKPLRDPIASQAEASARFLRCATDIIERCERMSNETGCWLYFTTQHLFARAPFLHYASPRLLKEGKKDTEQLTNHFNKLFASLVASRNEESKQLHQRLLSAEDEKRTATEALAAAQGAERDALLRAESTERRLQLQAEELEANRLQVEALRAQLRVAHKKSRAE</sequence>
<organism evidence="3 4">
    <name type="scientific">Favolaschia claudopus</name>
    <dbReference type="NCBI Taxonomy" id="2862362"/>
    <lineage>
        <taxon>Eukaryota</taxon>
        <taxon>Fungi</taxon>
        <taxon>Dikarya</taxon>
        <taxon>Basidiomycota</taxon>
        <taxon>Agaricomycotina</taxon>
        <taxon>Agaricomycetes</taxon>
        <taxon>Agaricomycetidae</taxon>
        <taxon>Agaricales</taxon>
        <taxon>Marasmiineae</taxon>
        <taxon>Mycenaceae</taxon>
        <taxon>Favolaschia</taxon>
    </lineage>
</organism>
<dbReference type="EMBL" id="JAWWNJ010000051">
    <property type="protein sequence ID" value="KAK7016273.1"/>
    <property type="molecule type" value="Genomic_DNA"/>
</dbReference>
<dbReference type="Proteomes" id="UP001362999">
    <property type="component" value="Unassembled WGS sequence"/>
</dbReference>
<dbReference type="AlphaFoldDB" id="A0AAW0ASX1"/>
<comment type="caution">
    <text evidence="3">The sequence shown here is derived from an EMBL/GenBank/DDBJ whole genome shotgun (WGS) entry which is preliminary data.</text>
</comment>
<keyword evidence="1" id="KW-0175">Coiled coil</keyword>
<feature type="compositionally biased region" description="Polar residues" evidence="2">
    <location>
        <begin position="123"/>
        <end position="135"/>
    </location>
</feature>
<feature type="coiled-coil region" evidence="1">
    <location>
        <begin position="311"/>
        <end position="345"/>
    </location>
</feature>
<feature type="region of interest" description="Disordered" evidence="2">
    <location>
        <begin position="1"/>
        <end position="31"/>
    </location>
</feature>
<feature type="region of interest" description="Disordered" evidence="2">
    <location>
        <begin position="107"/>
        <end position="160"/>
    </location>
</feature>
<evidence type="ECO:0000256" key="1">
    <source>
        <dbReference type="SAM" id="Coils"/>
    </source>
</evidence>
<evidence type="ECO:0000313" key="4">
    <source>
        <dbReference type="Proteomes" id="UP001362999"/>
    </source>
</evidence>